<protein>
    <recommendedName>
        <fullName evidence="4">DNA polymerase III subunit alpha</fullName>
        <ecNumber evidence="3">2.7.7.7</ecNumber>
    </recommendedName>
</protein>
<dbReference type="Pfam" id="PF02811">
    <property type="entry name" value="PHP"/>
    <property type="match status" value="1"/>
</dbReference>
<keyword evidence="5" id="KW-0808">Transferase</keyword>
<dbReference type="Gene3D" id="3.20.20.140">
    <property type="entry name" value="Metal-dependent hydrolases"/>
    <property type="match status" value="1"/>
</dbReference>
<keyword evidence="13" id="KW-1185">Reference proteome</keyword>
<dbReference type="Pfam" id="PF17657">
    <property type="entry name" value="DNA_pol3_finger"/>
    <property type="match status" value="1"/>
</dbReference>
<evidence type="ECO:0000256" key="8">
    <source>
        <dbReference type="ARBA" id="ARBA00022932"/>
    </source>
</evidence>
<comment type="subcellular location">
    <subcellularLocation>
        <location evidence="1">Cytoplasm</location>
    </subcellularLocation>
</comment>
<dbReference type="AlphaFoldDB" id="A0A919XBV8"/>
<feature type="domain" description="Polymerase/histidinol phosphatase N-terminal" evidence="11">
    <location>
        <begin position="4"/>
        <end position="71"/>
    </location>
</feature>
<dbReference type="InterPro" id="IPR040982">
    <property type="entry name" value="DNA_pol3_finger"/>
</dbReference>
<evidence type="ECO:0000256" key="2">
    <source>
        <dbReference type="ARBA" id="ARBA00009496"/>
    </source>
</evidence>
<dbReference type="CDD" id="cd04485">
    <property type="entry name" value="DnaE_OBF"/>
    <property type="match status" value="1"/>
</dbReference>
<keyword evidence="8" id="KW-0239">DNA-directed DNA polymerase</keyword>
<dbReference type="InterPro" id="IPR041931">
    <property type="entry name" value="DNA_pol3_alpha_thumb_dom"/>
</dbReference>
<dbReference type="GO" id="GO:0003676">
    <property type="term" value="F:nucleic acid binding"/>
    <property type="evidence" value="ECO:0007669"/>
    <property type="project" value="InterPro"/>
</dbReference>
<dbReference type="EC" id="2.7.7.7" evidence="3"/>
<evidence type="ECO:0000256" key="3">
    <source>
        <dbReference type="ARBA" id="ARBA00012417"/>
    </source>
</evidence>
<evidence type="ECO:0000256" key="10">
    <source>
        <dbReference type="ARBA" id="ARBA00049244"/>
    </source>
</evidence>
<sequence length="1117" mass="127744">MSFTHLQVRTGYSFFNSTITIEKLIKRAAQLKMTALSITDENALFGAIPFYKACLSHGIKPIIGMTVNVLNEEGIQEEIVVLAKNNNGYKNLVKLTTTIQRNGKNEIEKELLGKFTEHLVGILPVKKGQVERLIMSTTYDHVEEFLTSWKSIFTVDDFYLGISHYGQEQDQLLVNGMRAYHNAYHTKVVAIHDVRYLMEKDVKAYECLQAMKYGKSWNGTTANYTSQFHQLLSQQEMEQLFSAWPEALYRTEEIVSKCNVSFDFDSRMIPAYPVPNGLDAHDYLSKLCWENLDSRYNTITKELRNRLTHELSIIQRMGYSDYFLIVWDFIKYAKENHIMVGPGRGSSAGSLVAYSLGITDVDPMKYQLVFERFLNPERVTMPDIDVDFSDQRRDEVITYVRDKYGEEHVAQIITFGTFAARSLIRELGKTMSIDSQDIYFILKHIPNQTSNSIASLLKSSKELLDYVSQNQNLKMLFQIAAVLEGIPRHTSTHAAGVVISETPLVDHVPLTVGATNTALTQFPMTDLESLGLLKMDFLGLRNLTILERIVESIHYKEKKDFQLDQIPEGDSLTFDLLKKGKTNGVFQLESDGMKQVLKRLVPNTFDDIVAVNALYRPGPMDFIPTYIDRKHGRKPTTYPHPDLEPILESTYGVLIYQEQIMQIAHRIAGYTLGQADVLRRAVSKKKQDIMDAQKEAFIAGCMKNGYEKKVGEEIFAWIVKFSNYGFPKSHAVAYSKISYQLAYLKAHYPRHFYAELLTSIGNQQDKIQAYMNEMKELHIKVGSPSINKSFGRFSVEDHCIRMGLLSIKGIGNQTVQEILRARKEGPFKNLFDFCLRVTPKLVNRQSLEALIMAGAFDETYPNRASLLASIDQAMEQGELFREFTDQPTLFQDQLDLVPSYVNIEDFSLIRKLADEKELLGIYVSSHPLKEYREKLRENGFITLDHAQDIHGKRVVKSAVIIQEIKTIRTKRGEPMAFLTLSDETRDMDAVVFPEQYRLNSPLIKEEALVFIEGKIEFRNGKTQWLLSAIVPFDDNILKNDSTARLFIKITEKTSKEGLNIVRDIATNHPGATPIIVHYEEQKRTYQLSKDYFIHISNESLEALAKYFGKENVVYEAK</sequence>
<dbReference type="GO" id="GO:0005737">
    <property type="term" value="C:cytoplasm"/>
    <property type="evidence" value="ECO:0007669"/>
    <property type="project" value="UniProtKB-SubCell"/>
</dbReference>
<dbReference type="PANTHER" id="PTHR32294:SF0">
    <property type="entry name" value="DNA POLYMERASE III SUBUNIT ALPHA"/>
    <property type="match status" value="1"/>
</dbReference>
<evidence type="ECO:0000256" key="4">
    <source>
        <dbReference type="ARBA" id="ARBA00019114"/>
    </source>
</evidence>
<dbReference type="NCBIfam" id="TIGR00594">
    <property type="entry name" value="polc"/>
    <property type="match status" value="1"/>
</dbReference>
<accession>A0A919XBV8</accession>
<dbReference type="SMART" id="SM00481">
    <property type="entry name" value="POLIIIAc"/>
    <property type="match status" value="1"/>
</dbReference>
<dbReference type="InterPro" id="IPR004805">
    <property type="entry name" value="DnaE2/DnaE/PolC"/>
</dbReference>
<dbReference type="Gene3D" id="1.10.10.1600">
    <property type="entry name" value="Bacterial DNA polymerase III alpha subunit, thumb domain"/>
    <property type="match status" value="1"/>
</dbReference>
<dbReference type="Pfam" id="PF07733">
    <property type="entry name" value="DNA_pol3_alpha"/>
    <property type="match status" value="1"/>
</dbReference>
<dbReference type="Pfam" id="PF01336">
    <property type="entry name" value="tRNA_anti-codon"/>
    <property type="match status" value="1"/>
</dbReference>
<dbReference type="InterPro" id="IPR029460">
    <property type="entry name" value="DNAPol_HHH"/>
</dbReference>
<keyword evidence="6" id="KW-0548">Nucleotidyltransferase</keyword>
<reference evidence="12" key="1">
    <citation type="submission" date="2021-03" db="EMBL/GenBank/DDBJ databases">
        <title>Antimicrobial resistance genes in bacteria isolated from Japanese honey, and their potential for conferring macrolide and lincosamide resistance in the American foulbrood pathogen Paenibacillus larvae.</title>
        <authorList>
            <person name="Okamoto M."/>
            <person name="Kumagai M."/>
            <person name="Kanamori H."/>
            <person name="Takamatsu D."/>
        </authorList>
    </citation>
    <scope>NUCLEOTIDE SEQUENCE</scope>
    <source>
        <strain evidence="12">J43TS3</strain>
    </source>
</reference>
<organism evidence="12 13">
    <name type="scientific">Ornithinibacillus bavariensis</name>
    <dbReference type="NCBI Taxonomy" id="545502"/>
    <lineage>
        <taxon>Bacteria</taxon>
        <taxon>Bacillati</taxon>
        <taxon>Bacillota</taxon>
        <taxon>Bacilli</taxon>
        <taxon>Bacillales</taxon>
        <taxon>Bacillaceae</taxon>
        <taxon>Ornithinibacillus</taxon>
    </lineage>
</organism>
<dbReference type="InterPro" id="IPR011708">
    <property type="entry name" value="DNA_pol3_alpha_NTPase_dom"/>
</dbReference>
<evidence type="ECO:0000256" key="6">
    <source>
        <dbReference type="ARBA" id="ARBA00022695"/>
    </source>
</evidence>
<evidence type="ECO:0000313" key="13">
    <source>
        <dbReference type="Proteomes" id="UP000676917"/>
    </source>
</evidence>
<gene>
    <name evidence="12" type="primary">dnaE</name>
    <name evidence="12" type="ORF">J43TS3_24260</name>
</gene>
<evidence type="ECO:0000256" key="5">
    <source>
        <dbReference type="ARBA" id="ARBA00022679"/>
    </source>
</evidence>
<dbReference type="SUPFAM" id="SSF89550">
    <property type="entry name" value="PHP domain-like"/>
    <property type="match status" value="1"/>
</dbReference>
<dbReference type="EMBL" id="BORP01000004">
    <property type="protein sequence ID" value="GIO27815.1"/>
    <property type="molecule type" value="Genomic_DNA"/>
</dbReference>
<dbReference type="GO" id="GO:0003887">
    <property type="term" value="F:DNA-directed DNA polymerase activity"/>
    <property type="evidence" value="ECO:0007669"/>
    <property type="project" value="UniProtKB-KW"/>
</dbReference>
<dbReference type="GO" id="GO:0008408">
    <property type="term" value="F:3'-5' exonuclease activity"/>
    <property type="evidence" value="ECO:0007669"/>
    <property type="project" value="InterPro"/>
</dbReference>
<dbReference type="PANTHER" id="PTHR32294">
    <property type="entry name" value="DNA POLYMERASE III SUBUNIT ALPHA"/>
    <property type="match status" value="1"/>
</dbReference>
<dbReference type="InterPro" id="IPR004365">
    <property type="entry name" value="NA-bd_OB_tRNA"/>
</dbReference>
<dbReference type="InterPro" id="IPR003141">
    <property type="entry name" value="Pol/His_phosphatase_N"/>
</dbReference>
<dbReference type="Pfam" id="PF14579">
    <property type="entry name" value="HHH_6"/>
    <property type="match status" value="1"/>
</dbReference>
<evidence type="ECO:0000256" key="7">
    <source>
        <dbReference type="ARBA" id="ARBA00022705"/>
    </source>
</evidence>
<evidence type="ECO:0000256" key="9">
    <source>
        <dbReference type="ARBA" id="ARBA00025611"/>
    </source>
</evidence>
<comment type="caution">
    <text evidence="12">The sequence shown here is derived from an EMBL/GenBank/DDBJ whole genome shotgun (WGS) entry which is preliminary data.</text>
</comment>
<dbReference type="InterPro" id="IPR016195">
    <property type="entry name" value="Pol/histidinol_Pase-like"/>
</dbReference>
<comment type="function">
    <text evidence="9">DNA polymerase III is a complex, multichain enzyme responsible for most of the replicative synthesis in bacteria. This DNA polymerase also exhibits 3' to 5' exonuclease activity. The alpha chain is the DNA polymerase.</text>
</comment>
<proteinExistence type="inferred from homology"/>
<dbReference type="InterPro" id="IPR004013">
    <property type="entry name" value="PHP_dom"/>
</dbReference>
<evidence type="ECO:0000313" key="12">
    <source>
        <dbReference type="EMBL" id="GIO27815.1"/>
    </source>
</evidence>
<comment type="similarity">
    <text evidence="2">Belongs to the DNA polymerase type-C family. DnaE subfamily.</text>
</comment>
<dbReference type="GO" id="GO:0006260">
    <property type="term" value="P:DNA replication"/>
    <property type="evidence" value="ECO:0007669"/>
    <property type="project" value="UniProtKB-KW"/>
</dbReference>
<dbReference type="RefSeq" id="WP_212921270.1">
    <property type="nucleotide sequence ID" value="NZ_BORP01000004.1"/>
</dbReference>
<evidence type="ECO:0000256" key="1">
    <source>
        <dbReference type="ARBA" id="ARBA00004496"/>
    </source>
</evidence>
<keyword evidence="7" id="KW-0235">DNA replication</keyword>
<dbReference type="Gene3D" id="1.10.150.870">
    <property type="match status" value="1"/>
</dbReference>
<dbReference type="NCBIfam" id="NF004226">
    <property type="entry name" value="PRK05673.1"/>
    <property type="match status" value="1"/>
</dbReference>
<dbReference type="Proteomes" id="UP000676917">
    <property type="component" value="Unassembled WGS sequence"/>
</dbReference>
<comment type="catalytic activity">
    <reaction evidence="10">
        <text>DNA(n) + a 2'-deoxyribonucleoside 5'-triphosphate = DNA(n+1) + diphosphate</text>
        <dbReference type="Rhea" id="RHEA:22508"/>
        <dbReference type="Rhea" id="RHEA-COMP:17339"/>
        <dbReference type="Rhea" id="RHEA-COMP:17340"/>
        <dbReference type="ChEBI" id="CHEBI:33019"/>
        <dbReference type="ChEBI" id="CHEBI:61560"/>
        <dbReference type="ChEBI" id="CHEBI:173112"/>
        <dbReference type="EC" id="2.7.7.7"/>
    </reaction>
</comment>
<name>A0A919XBV8_9BACI</name>
<evidence type="ECO:0000259" key="11">
    <source>
        <dbReference type="SMART" id="SM00481"/>
    </source>
</evidence>
<dbReference type="SUPFAM" id="SSF160975">
    <property type="entry name" value="AF1531-like"/>
    <property type="match status" value="1"/>
</dbReference>